<evidence type="ECO:0000256" key="1">
    <source>
        <dbReference type="SAM" id="MobiDB-lite"/>
    </source>
</evidence>
<proteinExistence type="predicted"/>
<name>A0A061RRY8_9CHLO</name>
<organism evidence="2">
    <name type="scientific">Tetraselmis sp. GSL018</name>
    <dbReference type="NCBI Taxonomy" id="582737"/>
    <lineage>
        <taxon>Eukaryota</taxon>
        <taxon>Viridiplantae</taxon>
        <taxon>Chlorophyta</taxon>
        <taxon>core chlorophytes</taxon>
        <taxon>Chlorodendrophyceae</taxon>
        <taxon>Chlorodendrales</taxon>
        <taxon>Chlorodendraceae</taxon>
        <taxon>Tetraselmis</taxon>
    </lineage>
</organism>
<sequence>ITFRAANLWQAHHRGLINISSPQLPEPVVLDATLVNFCPELLESTLLSNATITFPNDGLETSEVTPAWDAEDGLDQSGERSHNLETIWAQIPVRFSHAVDSLSADAVVPAEGVQVLETSRLGTRGRLCSDFAVRVRATSDPWKRASTSASVSREIWSSPGALASASR</sequence>
<feature type="non-terminal residue" evidence="2">
    <location>
        <position position="1"/>
    </location>
</feature>
<evidence type="ECO:0000313" key="2">
    <source>
        <dbReference type="EMBL" id="JAC73326.1"/>
    </source>
</evidence>
<protein>
    <submittedName>
        <fullName evidence="2">Uncharacterized protein</fullName>
    </submittedName>
</protein>
<dbReference type="EMBL" id="GBEZ01012570">
    <property type="protein sequence ID" value="JAC73326.1"/>
    <property type="molecule type" value="Transcribed_RNA"/>
</dbReference>
<dbReference type="AlphaFoldDB" id="A0A061RRY8"/>
<gene>
    <name evidence="2" type="ORF">TSPGSL018_29144</name>
</gene>
<feature type="region of interest" description="Disordered" evidence="1">
    <location>
        <begin position="146"/>
        <end position="167"/>
    </location>
</feature>
<accession>A0A061RRY8</accession>
<feature type="non-terminal residue" evidence="2">
    <location>
        <position position="167"/>
    </location>
</feature>
<reference evidence="2" key="1">
    <citation type="submission" date="2014-05" db="EMBL/GenBank/DDBJ databases">
        <title>The transcriptome of the halophilic microalga Tetraselmis sp. GSL018 isolated from the Great Salt Lake, Utah.</title>
        <authorList>
            <person name="Jinkerson R.E."/>
            <person name="D'Adamo S."/>
            <person name="Posewitz M.C."/>
        </authorList>
    </citation>
    <scope>NUCLEOTIDE SEQUENCE</scope>
    <source>
        <strain evidence="2">GSL018</strain>
    </source>
</reference>